<dbReference type="Proteomes" id="UP000076078">
    <property type="component" value="Unassembled WGS sequence"/>
</dbReference>
<dbReference type="AlphaFoldDB" id="A0A151Z7X5"/>
<organism evidence="1 2">
    <name type="scientific">Tieghemostelium lacteum</name>
    <name type="common">Slime mold</name>
    <name type="synonym">Dictyostelium lacteum</name>
    <dbReference type="NCBI Taxonomy" id="361077"/>
    <lineage>
        <taxon>Eukaryota</taxon>
        <taxon>Amoebozoa</taxon>
        <taxon>Evosea</taxon>
        <taxon>Eumycetozoa</taxon>
        <taxon>Dictyostelia</taxon>
        <taxon>Dictyosteliales</taxon>
        <taxon>Raperosteliaceae</taxon>
        <taxon>Tieghemostelium</taxon>
    </lineage>
</organism>
<protein>
    <submittedName>
        <fullName evidence="1">Uncharacterized protein</fullName>
    </submittedName>
</protein>
<name>A0A151Z7X5_TIELA</name>
<accession>A0A151Z7X5</accession>
<dbReference type="FunCoup" id="A0A151Z7X5">
    <property type="interactions" value="738"/>
</dbReference>
<sequence length="315" mass="35963">MLNIENSSSNNSNNNIIKKCPYCETTYSSINLIDQQTNLNRCDHLLFNYFSITHLNSTYKAVSNLTANVGGKSIPLVIAKRFIRYIRDRNGNTPTTGFYTIHQSKSRISNSFHGITSFSLIYHPEINSSNNTIKSIEYNYFLTPNPTQDLHLFESFVLANYYNPHLPISTMMIDSIRTHNNMNGNGNSYTIDSNYITIPISKNLLNTYMQRNEDEIESHLSQSVSTNDGADDNHDLHRWIMVLGLPELPHFILLSKELLEIYNDSINNTSENYLFNIPIKNHNLSNSNNNLNPDSSHIQIKIVPLIELPPVATFN</sequence>
<evidence type="ECO:0000313" key="1">
    <source>
        <dbReference type="EMBL" id="KYQ90069.1"/>
    </source>
</evidence>
<dbReference type="InParanoid" id="A0A151Z7X5"/>
<keyword evidence="2" id="KW-1185">Reference proteome</keyword>
<evidence type="ECO:0000313" key="2">
    <source>
        <dbReference type="Proteomes" id="UP000076078"/>
    </source>
</evidence>
<proteinExistence type="predicted"/>
<comment type="caution">
    <text evidence="1">The sequence shown here is derived from an EMBL/GenBank/DDBJ whole genome shotgun (WGS) entry which is preliminary data.</text>
</comment>
<reference evidence="1 2" key="1">
    <citation type="submission" date="2015-12" db="EMBL/GenBank/DDBJ databases">
        <title>Dictyostelia acquired genes for synthesis and detection of signals that induce cell-type specialization by lateral gene transfer from prokaryotes.</title>
        <authorList>
            <person name="Gloeckner G."/>
            <person name="Schaap P."/>
        </authorList>
    </citation>
    <scope>NUCLEOTIDE SEQUENCE [LARGE SCALE GENOMIC DNA]</scope>
    <source>
        <strain evidence="1 2">TK</strain>
    </source>
</reference>
<dbReference type="OrthoDB" id="19907at2759"/>
<dbReference type="EMBL" id="LODT01000037">
    <property type="protein sequence ID" value="KYQ90069.1"/>
    <property type="molecule type" value="Genomic_DNA"/>
</dbReference>
<gene>
    <name evidence="1" type="ORF">DLAC_08653</name>
</gene>